<dbReference type="Proteomes" id="UP000190774">
    <property type="component" value="Unassembled WGS sequence"/>
</dbReference>
<dbReference type="STRING" id="48467.SAMN02745166_03366"/>
<keyword evidence="2" id="KW-0732">Signal</keyword>
<feature type="transmembrane region" description="Helical" evidence="1">
    <location>
        <begin position="82"/>
        <end position="100"/>
    </location>
</feature>
<evidence type="ECO:0000313" key="4">
    <source>
        <dbReference type="Proteomes" id="UP000190774"/>
    </source>
</evidence>
<name>A0A1T4YIN4_9BACT</name>
<feature type="chain" id="PRO_5013386879" evidence="2">
    <location>
        <begin position="29"/>
        <end position="199"/>
    </location>
</feature>
<feature type="transmembrane region" description="Helical" evidence="1">
    <location>
        <begin position="160"/>
        <end position="183"/>
    </location>
</feature>
<accession>A0A1T4YIN4</accession>
<keyword evidence="1" id="KW-1133">Transmembrane helix</keyword>
<keyword evidence="1" id="KW-0472">Membrane</keyword>
<keyword evidence="1" id="KW-0812">Transmembrane</keyword>
<dbReference type="EMBL" id="FUYE01000012">
    <property type="protein sequence ID" value="SKB01418.1"/>
    <property type="molecule type" value="Genomic_DNA"/>
</dbReference>
<sequence length="199" mass="21016">MISKMKNRAIGWFSAATATVLTALPLHAHHLPPGMEDIDEFEDGAAFMAGIRHFVSGADHWLFAVAIGAMAVTVMRRRNAKNLMVALALGAGVGTALGVNQVMIPGASWSVFAAFLAPALVWCLKDSLSGWGKAGLVMLAAVWQGNQHGLAWPLDSASGFYTVGILSTLMVFVAGGYGLAWALRKMVVALSSRRLIGAH</sequence>
<dbReference type="InterPro" id="IPR007038">
    <property type="entry name" value="HupE_UreJ"/>
</dbReference>
<protein>
    <submittedName>
        <fullName evidence="3">Hydrogenase/urease accessory protein HupE</fullName>
    </submittedName>
</protein>
<keyword evidence="4" id="KW-1185">Reference proteome</keyword>
<feature type="signal peptide" evidence="2">
    <location>
        <begin position="1"/>
        <end position="28"/>
    </location>
</feature>
<dbReference type="Pfam" id="PF04955">
    <property type="entry name" value="HupE_UreJ"/>
    <property type="match status" value="1"/>
</dbReference>
<organism evidence="3 4">
    <name type="scientific">Prosthecobacter debontii</name>
    <dbReference type="NCBI Taxonomy" id="48467"/>
    <lineage>
        <taxon>Bacteria</taxon>
        <taxon>Pseudomonadati</taxon>
        <taxon>Verrucomicrobiota</taxon>
        <taxon>Verrucomicrobiia</taxon>
        <taxon>Verrucomicrobiales</taxon>
        <taxon>Verrucomicrobiaceae</taxon>
        <taxon>Prosthecobacter</taxon>
    </lineage>
</organism>
<gene>
    <name evidence="3" type="ORF">SAMN02745166_03366</name>
</gene>
<evidence type="ECO:0000313" key="3">
    <source>
        <dbReference type="EMBL" id="SKB01418.1"/>
    </source>
</evidence>
<dbReference type="AlphaFoldDB" id="A0A1T4YIN4"/>
<proteinExistence type="predicted"/>
<evidence type="ECO:0000256" key="1">
    <source>
        <dbReference type="SAM" id="Phobius"/>
    </source>
</evidence>
<reference evidence="4" key="1">
    <citation type="submission" date="2017-02" db="EMBL/GenBank/DDBJ databases">
        <authorList>
            <person name="Varghese N."/>
            <person name="Submissions S."/>
        </authorList>
    </citation>
    <scope>NUCLEOTIDE SEQUENCE [LARGE SCALE GENOMIC DNA]</scope>
    <source>
        <strain evidence="4">ATCC 700200</strain>
    </source>
</reference>
<feature type="transmembrane region" description="Helical" evidence="1">
    <location>
        <begin position="58"/>
        <end position="75"/>
    </location>
</feature>
<evidence type="ECO:0000256" key="2">
    <source>
        <dbReference type="SAM" id="SignalP"/>
    </source>
</evidence>